<evidence type="ECO:0000256" key="2">
    <source>
        <dbReference type="ARBA" id="ARBA00022679"/>
    </source>
</evidence>
<evidence type="ECO:0000256" key="5">
    <source>
        <dbReference type="ARBA" id="ARBA00022840"/>
    </source>
</evidence>
<evidence type="ECO:0000256" key="1">
    <source>
        <dbReference type="ARBA" id="ARBA00022527"/>
    </source>
</evidence>
<dbReference type="InterPro" id="IPR008271">
    <property type="entry name" value="Ser/Thr_kinase_AS"/>
</dbReference>
<dbReference type="AlphaFoldDB" id="A0A814FEC8"/>
<dbReference type="FunFam" id="3.30.200.20:FF:000040">
    <property type="entry name" value="Dual specificity mitogen-activated protein kinase kinase"/>
    <property type="match status" value="1"/>
</dbReference>
<protein>
    <recommendedName>
        <fullName evidence="7">mitogen-activated protein kinase kinase</fullName>
        <ecNumber evidence="7">2.7.12.2</ecNumber>
    </recommendedName>
</protein>
<dbReference type="PROSITE" id="PS00108">
    <property type="entry name" value="PROTEIN_KINASE_ST"/>
    <property type="match status" value="1"/>
</dbReference>
<dbReference type="InterPro" id="IPR000719">
    <property type="entry name" value="Prot_kinase_dom"/>
</dbReference>
<dbReference type="PROSITE" id="PS00107">
    <property type="entry name" value="PROTEIN_KINASE_ATP"/>
    <property type="match status" value="1"/>
</dbReference>
<dbReference type="GO" id="GO:0004674">
    <property type="term" value="F:protein serine/threonine kinase activity"/>
    <property type="evidence" value="ECO:0007669"/>
    <property type="project" value="UniProtKB-KW"/>
</dbReference>
<dbReference type="GO" id="GO:0005524">
    <property type="term" value="F:ATP binding"/>
    <property type="evidence" value="ECO:0007669"/>
    <property type="project" value="UniProtKB-UniRule"/>
</dbReference>
<dbReference type="Pfam" id="PF00069">
    <property type="entry name" value="Pkinase"/>
    <property type="match status" value="1"/>
</dbReference>
<evidence type="ECO:0000313" key="13">
    <source>
        <dbReference type="Proteomes" id="UP000663879"/>
    </source>
</evidence>
<accession>A0A814FEC8</accession>
<dbReference type="SUPFAM" id="SSF56112">
    <property type="entry name" value="Protein kinase-like (PK-like)"/>
    <property type="match status" value="1"/>
</dbReference>
<dbReference type="SMART" id="SM00220">
    <property type="entry name" value="S_TKc"/>
    <property type="match status" value="1"/>
</dbReference>
<comment type="caution">
    <text evidence="12">The sequence shown here is derived from an EMBL/GenBank/DDBJ whole genome shotgun (WGS) entry which is preliminary data.</text>
</comment>
<dbReference type="PROSITE" id="PS50011">
    <property type="entry name" value="PROTEIN_KINASE_DOM"/>
    <property type="match status" value="1"/>
</dbReference>
<sequence length="304" mass="34485">MCDDTPIQRVDKLKYLGIEINENCKDSVHIEKRKKLAQIAVAKLKNLEILSEKTCPFLKGHLLIQHLKMSKKNDSPTSKKTPKGLKSLKGLNLQPTPPPKSRFELTRTCKITKNENGETKEYTICFDELEKGDFLGRGQFGTVKKMFHQPTNLTFAVKMVNDTLMESNDSRNSEIMDLAAPLKIGDGCPSLIKFYGAMHAESYIWILTEVMDTSLDRFYAKVFAMGIEMPELFVSKVAYAVTYALDFMRKAKMMHRDIKPSNILLNYTGEIKVCDFGISGFTTNSVCTTFKGCQRYMPVITFVL</sequence>
<evidence type="ECO:0000256" key="4">
    <source>
        <dbReference type="ARBA" id="ARBA00022777"/>
    </source>
</evidence>
<keyword evidence="2" id="KW-0808">Transferase</keyword>
<name>A0A814FEC8_9BILA</name>
<proteinExistence type="inferred from homology"/>
<dbReference type="Gene3D" id="1.10.510.10">
    <property type="entry name" value="Transferase(Phosphotransferase) domain 1"/>
    <property type="match status" value="1"/>
</dbReference>
<reference evidence="12" key="1">
    <citation type="submission" date="2021-02" db="EMBL/GenBank/DDBJ databases">
        <authorList>
            <person name="Nowell W R."/>
        </authorList>
    </citation>
    <scope>NUCLEOTIDE SEQUENCE</scope>
    <source>
        <strain evidence="12">Ploen Becks lab</strain>
    </source>
</reference>
<evidence type="ECO:0000256" key="3">
    <source>
        <dbReference type="ARBA" id="ARBA00022741"/>
    </source>
</evidence>
<keyword evidence="1 9" id="KW-0723">Serine/threonine-protein kinase</keyword>
<evidence type="ECO:0000256" key="6">
    <source>
        <dbReference type="ARBA" id="ARBA00038035"/>
    </source>
</evidence>
<dbReference type="EMBL" id="CAJNOC010003351">
    <property type="protein sequence ID" value="CAF0978849.1"/>
    <property type="molecule type" value="Genomic_DNA"/>
</dbReference>
<evidence type="ECO:0000313" key="12">
    <source>
        <dbReference type="EMBL" id="CAF0978849.1"/>
    </source>
</evidence>
<dbReference type="PANTHER" id="PTHR48013">
    <property type="entry name" value="DUAL SPECIFICITY MITOGEN-ACTIVATED PROTEIN KINASE KINASE 5-RELATED"/>
    <property type="match status" value="1"/>
</dbReference>
<dbReference type="GO" id="GO:0051403">
    <property type="term" value="P:stress-activated MAPK cascade"/>
    <property type="evidence" value="ECO:0007669"/>
    <property type="project" value="TreeGrafter"/>
</dbReference>
<dbReference type="InterPro" id="IPR017441">
    <property type="entry name" value="Protein_kinase_ATP_BS"/>
</dbReference>
<evidence type="ECO:0000256" key="9">
    <source>
        <dbReference type="RuleBase" id="RU000304"/>
    </source>
</evidence>
<feature type="binding site" evidence="8">
    <location>
        <position position="158"/>
    </location>
    <ligand>
        <name>ATP</name>
        <dbReference type="ChEBI" id="CHEBI:30616"/>
    </ligand>
</feature>
<feature type="region of interest" description="Disordered" evidence="10">
    <location>
        <begin position="69"/>
        <end position="100"/>
    </location>
</feature>
<evidence type="ECO:0000256" key="7">
    <source>
        <dbReference type="ARBA" id="ARBA00038999"/>
    </source>
</evidence>
<evidence type="ECO:0000256" key="8">
    <source>
        <dbReference type="PROSITE-ProRule" id="PRU10141"/>
    </source>
</evidence>
<keyword evidence="5 8" id="KW-0067">ATP-binding</keyword>
<comment type="similarity">
    <text evidence="6">Belongs to the protein kinase superfamily. STE Ser/Thr protein kinase family. MAP kinase kinase subfamily.</text>
</comment>
<evidence type="ECO:0000256" key="10">
    <source>
        <dbReference type="SAM" id="MobiDB-lite"/>
    </source>
</evidence>
<dbReference type="Proteomes" id="UP000663879">
    <property type="component" value="Unassembled WGS sequence"/>
</dbReference>
<dbReference type="PANTHER" id="PTHR48013:SF28">
    <property type="entry name" value="DUAL SPECIFICITY MITOGEN-ACTIVATED PROTEIN KINASE KINASE SEK-1"/>
    <property type="match status" value="1"/>
</dbReference>
<dbReference type="InterPro" id="IPR011009">
    <property type="entry name" value="Kinase-like_dom_sf"/>
</dbReference>
<dbReference type="GO" id="GO:0004708">
    <property type="term" value="F:MAP kinase kinase activity"/>
    <property type="evidence" value="ECO:0007669"/>
    <property type="project" value="UniProtKB-EC"/>
</dbReference>
<feature type="domain" description="Protein kinase" evidence="11">
    <location>
        <begin position="129"/>
        <end position="304"/>
    </location>
</feature>
<evidence type="ECO:0000259" key="11">
    <source>
        <dbReference type="PROSITE" id="PS50011"/>
    </source>
</evidence>
<organism evidence="12 13">
    <name type="scientific">Brachionus calyciflorus</name>
    <dbReference type="NCBI Taxonomy" id="104777"/>
    <lineage>
        <taxon>Eukaryota</taxon>
        <taxon>Metazoa</taxon>
        <taxon>Spiralia</taxon>
        <taxon>Gnathifera</taxon>
        <taxon>Rotifera</taxon>
        <taxon>Eurotatoria</taxon>
        <taxon>Monogononta</taxon>
        <taxon>Pseudotrocha</taxon>
        <taxon>Ploima</taxon>
        <taxon>Brachionidae</taxon>
        <taxon>Brachionus</taxon>
    </lineage>
</organism>
<dbReference type="EC" id="2.7.12.2" evidence="7"/>
<keyword evidence="3 8" id="KW-0547">Nucleotide-binding</keyword>
<dbReference type="Gene3D" id="3.30.200.20">
    <property type="entry name" value="Phosphorylase Kinase, domain 1"/>
    <property type="match status" value="1"/>
</dbReference>
<dbReference type="OrthoDB" id="10252354at2759"/>
<keyword evidence="13" id="KW-1185">Reference proteome</keyword>
<gene>
    <name evidence="12" type="ORF">OXX778_LOCUS15311</name>
</gene>
<keyword evidence="4" id="KW-0418">Kinase</keyword>